<dbReference type="EMBL" id="QXFV01002044">
    <property type="protein sequence ID" value="KAE8993787.1"/>
    <property type="molecule type" value="Genomic_DNA"/>
</dbReference>
<gene>
    <name evidence="1" type="ORF">PR001_g20578</name>
    <name evidence="2" type="ORF">PR003_g21431</name>
</gene>
<comment type="caution">
    <text evidence="1">The sequence shown here is derived from an EMBL/GenBank/DDBJ whole genome shotgun (WGS) entry which is preliminary data.</text>
</comment>
<evidence type="ECO:0000313" key="1">
    <source>
        <dbReference type="EMBL" id="KAE8993787.1"/>
    </source>
</evidence>
<name>A0A6A3JJG3_9STRA</name>
<sequence>MAPKYTQAALDSAVQEVLDGTPATVVAEVSKIPVTTIRKWVTNAKNNTTRKRRGPKPLLLMAGTNDSWVDPDLTNRSAQLLSKTRNAVELEDIRLLFSSMAKAIIETGATADQIFNVDETAFCKAAKSKRIVTVRRSKNVWTTTPTTSFPMTIIACRSAAGFAVPPVFIFPGKTVKLDILEGCDVADAAVSMPQSFILGHDAIRRVAYVFCCLSASYN</sequence>
<dbReference type="AlphaFoldDB" id="A0A6A3JJG3"/>
<dbReference type="Proteomes" id="UP000434957">
    <property type="component" value="Unassembled WGS sequence"/>
</dbReference>
<evidence type="ECO:0008006" key="5">
    <source>
        <dbReference type="Google" id="ProtNLM"/>
    </source>
</evidence>
<evidence type="ECO:0000313" key="3">
    <source>
        <dbReference type="Proteomes" id="UP000429607"/>
    </source>
</evidence>
<dbReference type="Proteomes" id="UP000429607">
    <property type="component" value="Unassembled WGS sequence"/>
</dbReference>
<accession>A0A6A3JJG3</accession>
<dbReference type="EMBL" id="QXFT01002011">
    <property type="protein sequence ID" value="KAE9305680.1"/>
    <property type="molecule type" value="Genomic_DNA"/>
</dbReference>
<protein>
    <recommendedName>
        <fullName evidence="5">DDE-1 domain-containing protein</fullName>
    </recommendedName>
</protein>
<reference evidence="1 3" key="1">
    <citation type="submission" date="2018-09" db="EMBL/GenBank/DDBJ databases">
        <title>Genomic investigation of the strawberry pathogen Phytophthora fragariae indicates pathogenicity is determined by transcriptional variation in three key races.</title>
        <authorList>
            <person name="Adams T.M."/>
            <person name="Armitage A.D."/>
            <person name="Sobczyk M.K."/>
            <person name="Bates H.J."/>
            <person name="Dunwell J.M."/>
            <person name="Nellist C.F."/>
            <person name="Harrison R.J."/>
        </authorList>
    </citation>
    <scope>NUCLEOTIDE SEQUENCE [LARGE SCALE GENOMIC DNA]</scope>
    <source>
        <strain evidence="1 3">SCRP249</strain>
        <strain evidence="2 4">SCRP333</strain>
    </source>
</reference>
<evidence type="ECO:0000313" key="2">
    <source>
        <dbReference type="EMBL" id="KAE9305680.1"/>
    </source>
</evidence>
<evidence type="ECO:0000313" key="4">
    <source>
        <dbReference type="Proteomes" id="UP000434957"/>
    </source>
</evidence>
<organism evidence="1 3">
    <name type="scientific">Phytophthora rubi</name>
    <dbReference type="NCBI Taxonomy" id="129364"/>
    <lineage>
        <taxon>Eukaryota</taxon>
        <taxon>Sar</taxon>
        <taxon>Stramenopiles</taxon>
        <taxon>Oomycota</taxon>
        <taxon>Peronosporomycetes</taxon>
        <taxon>Peronosporales</taxon>
        <taxon>Peronosporaceae</taxon>
        <taxon>Phytophthora</taxon>
    </lineage>
</organism>
<keyword evidence="4" id="KW-1185">Reference proteome</keyword>
<proteinExistence type="predicted"/>